<accession>A0A2T0APD1</accession>
<dbReference type="Gene3D" id="1.10.260.40">
    <property type="entry name" value="lambda repressor-like DNA-binding domains"/>
    <property type="match status" value="1"/>
</dbReference>
<dbReference type="Proteomes" id="UP000239614">
    <property type="component" value="Unassembled WGS sequence"/>
</dbReference>
<keyword evidence="1" id="KW-0238">DNA-binding</keyword>
<gene>
    <name evidence="3" type="primary">xre</name>
    <name evidence="3" type="ORF">CPAL_19660</name>
</gene>
<dbReference type="PANTHER" id="PTHR46558:SF11">
    <property type="entry name" value="HTH-TYPE TRANSCRIPTIONAL REGULATOR XRE"/>
    <property type="match status" value="1"/>
</dbReference>
<proteinExistence type="predicted"/>
<keyword evidence="4" id="KW-1185">Reference proteome</keyword>
<dbReference type="PANTHER" id="PTHR46558">
    <property type="entry name" value="TRACRIPTIONAL REGULATORY PROTEIN-RELATED-RELATED"/>
    <property type="match status" value="1"/>
</dbReference>
<dbReference type="Pfam" id="PF01381">
    <property type="entry name" value="HTH_3"/>
    <property type="match status" value="1"/>
</dbReference>
<dbReference type="AlphaFoldDB" id="A0A2T0APD1"/>
<comment type="caution">
    <text evidence="3">The sequence shown here is derived from an EMBL/GenBank/DDBJ whole genome shotgun (WGS) entry which is preliminary data.</text>
</comment>
<name>A0A2T0APD1_9CLOT</name>
<dbReference type="GO" id="GO:0003677">
    <property type="term" value="F:DNA binding"/>
    <property type="evidence" value="ECO:0007669"/>
    <property type="project" value="UniProtKB-KW"/>
</dbReference>
<reference evidence="3 4" key="1">
    <citation type="submission" date="2018-03" db="EMBL/GenBank/DDBJ databases">
        <title>Genome sequence of Clostridium thermopalmarium DSM 5974.</title>
        <authorList>
            <person name="Poehlein A."/>
            <person name="Daniel R."/>
        </authorList>
    </citation>
    <scope>NUCLEOTIDE SEQUENCE [LARGE SCALE GENOMIC DNA]</scope>
    <source>
        <strain evidence="3 4">DSM 5974</strain>
    </source>
</reference>
<sequence length="116" mass="13150">MDNSLLGLKIKQLRSEYSLKIGKKFTQKNLADKIGISRSFLGDIESGRTIPNEETIKKIAKAMEVSPEYLLSGTVEKHPGELEELDKELKELYPKIKKLPKEELQKILDIIKKAGL</sequence>
<dbReference type="InterPro" id="IPR001387">
    <property type="entry name" value="Cro/C1-type_HTH"/>
</dbReference>
<dbReference type="SMART" id="SM00530">
    <property type="entry name" value="HTH_XRE"/>
    <property type="match status" value="1"/>
</dbReference>
<dbReference type="PROSITE" id="PS50943">
    <property type="entry name" value="HTH_CROC1"/>
    <property type="match status" value="1"/>
</dbReference>
<dbReference type="OrthoDB" id="1786948at2"/>
<protein>
    <submittedName>
        <fullName evidence="3">HTH-type transcriptional regulator Xre</fullName>
    </submittedName>
</protein>
<dbReference type="EMBL" id="PVXN01000053">
    <property type="protein sequence ID" value="PRR70876.1"/>
    <property type="molecule type" value="Genomic_DNA"/>
</dbReference>
<evidence type="ECO:0000313" key="3">
    <source>
        <dbReference type="EMBL" id="PRR70876.1"/>
    </source>
</evidence>
<dbReference type="SUPFAM" id="SSF47413">
    <property type="entry name" value="lambda repressor-like DNA-binding domains"/>
    <property type="match status" value="1"/>
</dbReference>
<dbReference type="CDD" id="cd00093">
    <property type="entry name" value="HTH_XRE"/>
    <property type="match status" value="1"/>
</dbReference>
<dbReference type="InterPro" id="IPR010982">
    <property type="entry name" value="Lambda_DNA-bd_dom_sf"/>
</dbReference>
<feature type="domain" description="HTH cro/C1-type" evidence="2">
    <location>
        <begin position="23"/>
        <end position="70"/>
    </location>
</feature>
<evidence type="ECO:0000313" key="4">
    <source>
        <dbReference type="Proteomes" id="UP000239614"/>
    </source>
</evidence>
<evidence type="ECO:0000256" key="1">
    <source>
        <dbReference type="ARBA" id="ARBA00023125"/>
    </source>
</evidence>
<dbReference type="RefSeq" id="WP_106024510.1">
    <property type="nucleotide sequence ID" value="NZ_PVXN01000053.1"/>
</dbReference>
<evidence type="ECO:0000259" key="2">
    <source>
        <dbReference type="PROSITE" id="PS50943"/>
    </source>
</evidence>
<organism evidence="3 4">
    <name type="scientific">Clostridium thermopalmarium DSM 5974</name>
    <dbReference type="NCBI Taxonomy" id="1121340"/>
    <lineage>
        <taxon>Bacteria</taxon>
        <taxon>Bacillati</taxon>
        <taxon>Bacillota</taxon>
        <taxon>Clostridia</taxon>
        <taxon>Eubacteriales</taxon>
        <taxon>Clostridiaceae</taxon>
        <taxon>Clostridium</taxon>
    </lineage>
</organism>